<dbReference type="STRING" id="471514.AN477_11020"/>
<keyword evidence="4" id="KW-1185">Reference proteome</keyword>
<evidence type="ECO:0000259" key="2">
    <source>
        <dbReference type="SMART" id="SM00903"/>
    </source>
</evidence>
<sequence length="159" mass="17327">MPVTEEQFRHALGRFASGVTIVTTAYKDQLNGLTVSAFCSVSLNPPYILICVDKGSSANPAIQGAKAFAVNILTDAQSHLSNHFARRTDDKFSGVSYRLGQLGMPLLDDTLGYLECTIAQQVDAGDHYIYIGQVEHASVDSSAVPLMYYNGSYRQLTEK</sequence>
<evidence type="ECO:0000313" key="4">
    <source>
        <dbReference type="Proteomes" id="UP000050482"/>
    </source>
</evidence>
<gene>
    <name evidence="3" type="ORF">AN477_11020</name>
</gene>
<dbReference type="Gene3D" id="2.30.110.10">
    <property type="entry name" value="Electron Transport, Fmn-binding Protein, Chain A"/>
    <property type="match status" value="1"/>
</dbReference>
<evidence type="ECO:0000313" key="3">
    <source>
        <dbReference type="EMBL" id="KPV43692.1"/>
    </source>
</evidence>
<dbReference type="PANTHER" id="PTHR30466:SF1">
    <property type="entry name" value="FMN REDUCTASE (NADH) RUTF"/>
    <property type="match status" value="1"/>
</dbReference>
<dbReference type="EMBL" id="LJCO01000046">
    <property type="protein sequence ID" value="KPV43692.1"/>
    <property type="molecule type" value="Genomic_DNA"/>
</dbReference>
<name>A0A0P9EX43_9BACL</name>
<dbReference type="SUPFAM" id="SSF50475">
    <property type="entry name" value="FMN-binding split barrel"/>
    <property type="match status" value="1"/>
</dbReference>
<dbReference type="RefSeq" id="WP_054969216.1">
    <property type="nucleotide sequence ID" value="NZ_LJCO01000046.1"/>
</dbReference>
<reference evidence="3 4" key="1">
    <citation type="submission" date="2015-09" db="EMBL/GenBank/DDBJ databases">
        <title>Draft genome sequence of Alicyclobacillus ferrooxydans DSM 22381.</title>
        <authorList>
            <person name="Hemp J."/>
        </authorList>
    </citation>
    <scope>NUCLEOTIDE SEQUENCE [LARGE SCALE GENOMIC DNA]</scope>
    <source>
        <strain evidence="3 4">TC-34</strain>
    </source>
</reference>
<dbReference type="Pfam" id="PF01613">
    <property type="entry name" value="Flavin_Reduct"/>
    <property type="match status" value="1"/>
</dbReference>
<keyword evidence="1" id="KW-0560">Oxidoreductase</keyword>
<dbReference type="AlphaFoldDB" id="A0A0P9EX43"/>
<feature type="domain" description="Flavin reductase like" evidence="2">
    <location>
        <begin position="12"/>
        <end position="155"/>
    </location>
</feature>
<proteinExistence type="predicted"/>
<dbReference type="Proteomes" id="UP000050482">
    <property type="component" value="Unassembled WGS sequence"/>
</dbReference>
<protein>
    <submittedName>
        <fullName evidence="3">Flavin reductase</fullName>
    </submittedName>
</protein>
<dbReference type="GO" id="GO:0010181">
    <property type="term" value="F:FMN binding"/>
    <property type="evidence" value="ECO:0007669"/>
    <property type="project" value="InterPro"/>
</dbReference>
<comment type="caution">
    <text evidence="3">The sequence shown here is derived from an EMBL/GenBank/DDBJ whole genome shotgun (WGS) entry which is preliminary data.</text>
</comment>
<dbReference type="GO" id="GO:0042602">
    <property type="term" value="F:riboflavin reductase (NADPH) activity"/>
    <property type="evidence" value="ECO:0007669"/>
    <property type="project" value="TreeGrafter"/>
</dbReference>
<dbReference type="PATRIC" id="fig|471514.4.peg.2008"/>
<dbReference type="PANTHER" id="PTHR30466">
    <property type="entry name" value="FLAVIN REDUCTASE"/>
    <property type="match status" value="1"/>
</dbReference>
<evidence type="ECO:0000256" key="1">
    <source>
        <dbReference type="ARBA" id="ARBA00023002"/>
    </source>
</evidence>
<dbReference type="InterPro" id="IPR002563">
    <property type="entry name" value="Flavin_Rdtase-like_dom"/>
</dbReference>
<accession>A0A0P9EX43</accession>
<dbReference type="OrthoDB" id="9792858at2"/>
<dbReference type="InterPro" id="IPR050268">
    <property type="entry name" value="NADH-dep_flavin_reductase"/>
</dbReference>
<dbReference type="InterPro" id="IPR012349">
    <property type="entry name" value="Split_barrel_FMN-bd"/>
</dbReference>
<dbReference type="SMART" id="SM00903">
    <property type="entry name" value="Flavin_Reduct"/>
    <property type="match status" value="1"/>
</dbReference>
<organism evidence="3 4">
    <name type="scientific">Alicyclobacillus ferrooxydans</name>
    <dbReference type="NCBI Taxonomy" id="471514"/>
    <lineage>
        <taxon>Bacteria</taxon>
        <taxon>Bacillati</taxon>
        <taxon>Bacillota</taxon>
        <taxon>Bacilli</taxon>
        <taxon>Bacillales</taxon>
        <taxon>Alicyclobacillaceae</taxon>
        <taxon>Alicyclobacillus</taxon>
    </lineage>
</organism>